<dbReference type="PANTHER" id="PTHR11002:SF76">
    <property type="entry name" value="CARBONIC ANHYDRASE"/>
    <property type="match status" value="1"/>
</dbReference>
<protein>
    <recommendedName>
        <fullName evidence="2 8">Carbonic anhydrase</fullName>
        <ecNumber evidence="2 8">4.2.1.1</ecNumber>
    </recommendedName>
    <alternativeName>
        <fullName evidence="8">Carbonate dehydratase</fullName>
    </alternativeName>
</protein>
<reference evidence="9 10" key="1">
    <citation type="submission" date="2019-02" db="EMBL/GenBank/DDBJ databases">
        <title>Deep-cultivation of Planctomycetes and their phenomic and genomic characterization uncovers novel biology.</title>
        <authorList>
            <person name="Wiegand S."/>
            <person name="Jogler M."/>
            <person name="Boedeker C."/>
            <person name="Pinto D."/>
            <person name="Vollmers J."/>
            <person name="Rivas-Marin E."/>
            <person name="Kohn T."/>
            <person name="Peeters S.H."/>
            <person name="Heuer A."/>
            <person name="Rast P."/>
            <person name="Oberbeckmann S."/>
            <person name="Bunk B."/>
            <person name="Jeske O."/>
            <person name="Meyerdierks A."/>
            <person name="Storesund J.E."/>
            <person name="Kallscheuer N."/>
            <person name="Luecker S."/>
            <person name="Lage O.M."/>
            <person name="Pohl T."/>
            <person name="Merkel B.J."/>
            <person name="Hornburger P."/>
            <person name="Mueller R.-W."/>
            <person name="Bruemmer F."/>
            <person name="Labrenz M."/>
            <person name="Spormann A.M."/>
            <person name="Op den Camp H."/>
            <person name="Overmann J."/>
            <person name="Amann R."/>
            <person name="Jetten M.S.M."/>
            <person name="Mascher T."/>
            <person name="Medema M.H."/>
            <person name="Devos D.P."/>
            <person name="Kaster A.-K."/>
            <person name="Ovreas L."/>
            <person name="Rohde M."/>
            <person name="Galperin M.Y."/>
            <person name="Jogler C."/>
        </authorList>
    </citation>
    <scope>NUCLEOTIDE SEQUENCE [LARGE SCALE GENOMIC DNA]</scope>
    <source>
        <strain evidence="9 10">Pla85_3_4</strain>
    </source>
</reference>
<feature type="binding site" evidence="7">
    <location>
        <position position="41"/>
    </location>
    <ligand>
        <name>Zn(2+)</name>
        <dbReference type="ChEBI" id="CHEBI:29105"/>
    </ligand>
</feature>
<dbReference type="GO" id="GO:0015976">
    <property type="term" value="P:carbon utilization"/>
    <property type="evidence" value="ECO:0007669"/>
    <property type="project" value="InterPro"/>
</dbReference>
<comment type="catalytic activity">
    <reaction evidence="6 8">
        <text>hydrogencarbonate + H(+) = CO2 + H2O</text>
        <dbReference type="Rhea" id="RHEA:10748"/>
        <dbReference type="ChEBI" id="CHEBI:15377"/>
        <dbReference type="ChEBI" id="CHEBI:15378"/>
        <dbReference type="ChEBI" id="CHEBI:16526"/>
        <dbReference type="ChEBI" id="CHEBI:17544"/>
        <dbReference type="EC" id="4.2.1.1"/>
    </reaction>
</comment>
<feature type="binding site" evidence="7">
    <location>
        <position position="101"/>
    </location>
    <ligand>
        <name>Zn(2+)</name>
        <dbReference type="ChEBI" id="CHEBI:29105"/>
    </ligand>
</feature>
<dbReference type="AlphaFoldDB" id="A0A518E499"/>
<dbReference type="PROSITE" id="PS00705">
    <property type="entry name" value="PROK_CO2_ANHYDRASE_2"/>
    <property type="match status" value="1"/>
</dbReference>
<dbReference type="Gene3D" id="3.40.1050.10">
    <property type="entry name" value="Carbonic anhydrase"/>
    <property type="match status" value="1"/>
</dbReference>
<dbReference type="InterPro" id="IPR001765">
    <property type="entry name" value="Carbonic_anhydrase"/>
</dbReference>
<comment type="function">
    <text evidence="8">Reversible hydration of carbon dioxide.</text>
</comment>
<evidence type="ECO:0000313" key="9">
    <source>
        <dbReference type="EMBL" id="QDU98907.1"/>
    </source>
</evidence>
<dbReference type="KEGG" id="lcre:Pla8534_68180"/>
<dbReference type="RefSeq" id="WP_145058518.1">
    <property type="nucleotide sequence ID" value="NZ_CP036433.1"/>
</dbReference>
<dbReference type="GO" id="GO:0008270">
    <property type="term" value="F:zinc ion binding"/>
    <property type="evidence" value="ECO:0007669"/>
    <property type="project" value="UniProtKB-UniRule"/>
</dbReference>
<dbReference type="Proteomes" id="UP000317648">
    <property type="component" value="Chromosome"/>
</dbReference>
<dbReference type="CDD" id="cd00884">
    <property type="entry name" value="beta_CA_cladeB"/>
    <property type="match status" value="1"/>
</dbReference>
<evidence type="ECO:0000256" key="3">
    <source>
        <dbReference type="ARBA" id="ARBA00022723"/>
    </source>
</evidence>
<feature type="binding site" evidence="7">
    <location>
        <position position="39"/>
    </location>
    <ligand>
        <name>Zn(2+)</name>
        <dbReference type="ChEBI" id="CHEBI:29105"/>
    </ligand>
</feature>
<dbReference type="SUPFAM" id="SSF53056">
    <property type="entry name" value="beta-carbonic anhydrase, cab"/>
    <property type="match status" value="1"/>
</dbReference>
<dbReference type="EC" id="4.2.1.1" evidence="2 8"/>
<accession>A0A518E499</accession>
<dbReference type="InterPro" id="IPR015892">
    <property type="entry name" value="Carbonic_anhydrase_CS"/>
</dbReference>
<dbReference type="InterPro" id="IPR045066">
    <property type="entry name" value="Beta_CA_cladeB"/>
</dbReference>
<feature type="binding site" evidence="7">
    <location>
        <position position="98"/>
    </location>
    <ligand>
        <name>Zn(2+)</name>
        <dbReference type="ChEBI" id="CHEBI:29105"/>
    </ligand>
</feature>
<organism evidence="9 10">
    <name type="scientific">Lignipirellula cremea</name>
    <dbReference type="NCBI Taxonomy" id="2528010"/>
    <lineage>
        <taxon>Bacteria</taxon>
        <taxon>Pseudomonadati</taxon>
        <taxon>Planctomycetota</taxon>
        <taxon>Planctomycetia</taxon>
        <taxon>Pirellulales</taxon>
        <taxon>Pirellulaceae</taxon>
        <taxon>Lignipirellula</taxon>
    </lineage>
</organism>
<evidence type="ECO:0000256" key="1">
    <source>
        <dbReference type="ARBA" id="ARBA00006217"/>
    </source>
</evidence>
<dbReference type="GO" id="GO:0004089">
    <property type="term" value="F:carbonate dehydratase activity"/>
    <property type="evidence" value="ECO:0007669"/>
    <property type="project" value="UniProtKB-UniRule"/>
</dbReference>
<sequence>MQKLVDGIHRFQREAFSQDQKLFETLAEGQNPLALFITCSDSRIDPNRLTQTRPGELFIQRTAGNIVPPYGSVFGGEACTIEYAVMALKIRDIIICGHSHCGAMGGLLNPEAIKEMPAVQAYLQHAEATRRIVNENYKHLTDPDKRLTLTVEENVLVQLENLRTHPSVAAAVGRGDLKLHGWVYKFETGDVFGFDPEENAFLPVKDVSSPLTERVREMPPI</sequence>
<dbReference type="Pfam" id="PF00484">
    <property type="entry name" value="Pro_CA"/>
    <property type="match status" value="1"/>
</dbReference>
<proteinExistence type="inferred from homology"/>
<keyword evidence="4 7" id="KW-0862">Zinc</keyword>
<evidence type="ECO:0000256" key="7">
    <source>
        <dbReference type="PIRSR" id="PIRSR601765-1"/>
    </source>
</evidence>
<dbReference type="InterPro" id="IPR036874">
    <property type="entry name" value="Carbonic_anhydrase_sf"/>
</dbReference>
<keyword evidence="5 8" id="KW-0456">Lyase</keyword>
<evidence type="ECO:0000256" key="4">
    <source>
        <dbReference type="ARBA" id="ARBA00022833"/>
    </source>
</evidence>
<keyword evidence="10" id="KW-1185">Reference proteome</keyword>
<dbReference type="EMBL" id="CP036433">
    <property type="protein sequence ID" value="QDU98907.1"/>
    <property type="molecule type" value="Genomic_DNA"/>
</dbReference>
<dbReference type="PANTHER" id="PTHR11002">
    <property type="entry name" value="CARBONIC ANHYDRASE"/>
    <property type="match status" value="1"/>
</dbReference>
<evidence type="ECO:0000313" key="10">
    <source>
        <dbReference type="Proteomes" id="UP000317648"/>
    </source>
</evidence>
<comment type="similarity">
    <text evidence="1 8">Belongs to the beta-class carbonic anhydrase family.</text>
</comment>
<evidence type="ECO:0000256" key="2">
    <source>
        <dbReference type="ARBA" id="ARBA00012925"/>
    </source>
</evidence>
<keyword evidence="3 7" id="KW-0479">Metal-binding</keyword>
<dbReference type="PROSITE" id="PS00704">
    <property type="entry name" value="PROK_CO2_ANHYDRASE_1"/>
    <property type="match status" value="1"/>
</dbReference>
<name>A0A518E499_9BACT</name>
<evidence type="ECO:0000256" key="6">
    <source>
        <dbReference type="ARBA" id="ARBA00048348"/>
    </source>
</evidence>
<dbReference type="SMART" id="SM00947">
    <property type="entry name" value="Pro_CA"/>
    <property type="match status" value="1"/>
</dbReference>
<evidence type="ECO:0000256" key="5">
    <source>
        <dbReference type="ARBA" id="ARBA00023239"/>
    </source>
</evidence>
<dbReference type="OrthoDB" id="9769739at2"/>
<evidence type="ECO:0000256" key="8">
    <source>
        <dbReference type="RuleBase" id="RU003956"/>
    </source>
</evidence>
<gene>
    <name evidence="9" type="primary">icfA</name>
    <name evidence="9" type="ORF">Pla8534_68180</name>
</gene>
<comment type="cofactor">
    <cofactor evidence="7">
        <name>Zn(2+)</name>
        <dbReference type="ChEBI" id="CHEBI:29105"/>
    </cofactor>
    <text evidence="7">Binds 1 zinc ion per subunit.</text>
</comment>